<accession>A0AA46Y985</accession>
<dbReference type="RefSeq" id="WP_193312658.1">
    <property type="nucleotide sequence ID" value="NZ_CP099534.1"/>
</dbReference>
<comment type="cofactor">
    <cofactor evidence="3">
        <name>Mg(2+)</name>
        <dbReference type="ChEBI" id="CHEBI:18420"/>
    </cofactor>
</comment>
<protein>
    <recommendedName>
        <fullName evidence="3">Coenzyme A biosynthesis bifunctional protein CoaBC</fullName>
    </recommendedName>
    <alternativeName>
        <fullName evidence="3">DNA/pantothenate metabolism flavoprotein</fullName>
    </alternativeName>
    <alternativeName>
        <fullName evidence="3">Phosphopantothenoylcysteine synthetase/decarboxylase</fullName>
        <shortName evidence="3">PPCS-PPCDC</shortName>
    </alternativeName>
    <domain>
        <recommendedName>
            <fullName evidence="3">Phosphopantothenoylcysteine decarboxylase</fullName>
            <shortName evidence="3">PPC decarboxylase</shortName>
            <shortName evidence="3">PPC-DC</shortName>
            <ecNumber evidence="3">4.1.1.36</ecNumber>
        </recommendedName>
        <alternativeName>
            <fullName evidence="3">CoaC</fullName>
        </alternativeName>
    </domain>
    <domain>
        <recommendedName>
            <fullName evidence="3">Phosphopantothenate--cysteine ligase</fullName>
            <ecNumber evidence="3">6.3.2.5</ecNumber>
        </recommendedName>
        <alternativeName>
            <fullName evidence="3">CoaB</fullName>
        </alternativeName>
        <alternativeName>
            <fullName evidence="3">Phosphopantothenoylcysteine synthetase</fullName>
            <shortName evidence="3">PPC synthetase</shortName>
            <shortName evidence="3">PPC-S</shortName>
        </alternativeName>
    </domain>
</protein>
<feature type="domain" description="Flavoprotein" evidence="5">
    <location>
        <begin position="13"/>
        <end position="182"/>
    </location>
</feature>
<dbReference type="PANTHER" id="PTHR14359">
    <property type="entry name" value="HOMO-OLIGOMERIC FLAVIN CONTAINING CYS DECARBOXYLASE FAMILY"/>
    <property type="match status" value="1"/>
</dbReference>
<keyword evidence="3 4" id="KW-0285">Flavoprotein</keyword>
<sequence length="425" mass="44523">MTAIFERPLPGRRVLLCVGGGIAAYKALELVRRLRDAGAEVQVAMTAGAQQFVTPLSFQALSGHLTRTTLWDSGAEQAMGHLELARWAEQVVVAPATADLLARLAHGLADDLVGTLCLASTAPLTVCPAMNHRMWLHPATQANIATLRARGAQVVGPNDGPLAEGESGPGRLAEPEQIVAALVARTDQSAASAKPAAAAFPARSGAGTGTAALRGLRVVISAGPTYEDLDPVRYLGNRSSGKMGYALAAAAVRQGAEVVLVSGPVHLSTPDGVQRIDVRSAAQMREAVLGALPADIYIGTAAVADYTPKQVAAQKIKKSGETLTLELTRTPDILAEVAAQTQALKLVVGFAAETHDIERYARGKLADKHLDLIVANRVGVAGNGFESDQNAATAYWQDGERDFPAVSKTQLAEQLLDLIAQRLHA</sequence>
<comment type="pathway">
    <text evidence="3 4">Cofactor biosynthesis; coenzyme A biosynthesis; CoA from (R)-pantothenate: step 2/5.</text>
</comment>
<evidence type="ECO:0000256" key="1">
    <source>
        <dbReference type="ARBA" id="ARBA00022793"/>
    </source>
</evidence>
<keyword evidence="2 3" id="KW-0456">Lyase</keyword>
<feature type="binding site" evidence="3">
    <location>
        <position position="364"/>
    </location>
    <ligand>
        <name>CTP</name>
        <dbReference type="ChEBI" id="CHEBI:37563"/>
    </ligand>
</feature>
<dbReference type="SUPFAM" id="SSF52507">
    <property type="entry name" value="Homo-oligomeric flavin-containing Cys decarboxylases, HFCD"/>
    <property type="match status" value="1"/>
</dbReference>
<feature type="domain" description="DNA/pantothenate metabolism flavoprotein C-terminal" evidence="6">
    <location>
        <begin position="213"/>
        <end position="421"/>
    </location>
</feature>
<dbReference type="GO" id="GO:0010181">
    <property type="term" value="F:FMN binding"/>
    <property type="evidence" value="ECO:0007669"/>
    <property type="project" value="UniProtKB-UniRule"/>
</dbReference>
<comment type="caution">
    <text evidence="3">Lacks conserved residue(s) required for the propagation of feature annotation.</text>
</comment>
<keyword evidence="3" id="KW-0511">Multifunctional enzyme</keyword>
<dbReference type="HAMAP" id="MF_02225">
    <property type="entry name" value="CoaBC"/>
    <property type="match status" value="1"/>
</dbReference>
<dbReference type="EMBL" id="CP099534">
    <property type="protein sequence ID" value="UYK89322.1"/>
    <property type="molecule type" value="Genomic_DNA"/>
</dbReference>
<proteinExistence type="inferred from homology"/>
<dbReference type="NCBIfam" id="TIGR00521">
    <property type="entry name" value="coaBC_dfp"/>
    <property type="match status" value="1"/>
</dbReference>
<dbReference type="GO" id="GO:0015937">
    <property type="term" value="P:coenzyme A biosynthetic process"/>
    <property type="evidence" value="ECO:0007669"/>
    <property type="project" value="UniProtKB-UniRule"/>
</dbReference>
<feature type="binding site" evidence="3">
    <location>
        <position position="305"/>
    </location>
    <ligand>
        <name>CTP</name>
        <dbReference type="ChEBI" id="CHEBI:37563"/>
    </ligand>
</feature>
<keyword evidence="1 3" id="KW-0210">Decarboxylase</keyword>
<dbReference type="InterPro" id="IPR005252">
    <property type="entry name" value="CoaBC"/>
</dbReference>
<dbReference type="GO" id="GO:0071513">
    <property type="term" value="C:phosphopantothenoylcysteine decarboxylase complex"/>
    <property type="evidence" value="ECO:0007669"/>
    <property type="project" value="TreeGrafter"/>
</dbReference>
<dbReference type="GO" id="GO:0004632">
    <property type="term" value="F:phosphopantothenate--cysteine ligase activity"/>
    <property type="evidence" value="ECO:0007669"/>
    <property type="project" value="UniProtKB-UniRule"/>
</dbReference>
<evidence type="ECO:0000259" key="5">
    <source>
        <dbReference type="Pfam" id="PF02441"/>
    </source>
</evidence>
<dbReference type="AlphaFoldDB" id="A0AA46Y985"/>
<dbReference type="EC" id="4.1.1.36" evidence="3"/>
<comment type="catalytic activity">
    <reaction evidence="3 4">
        <text>(R)-4'-phosphopantothenate + L-cysteine + CTP = N-[(R)-4-phosphopantothenoyl]-L-cysteine + CMP + diphosphate + H(+)</text>
        <dbReference type="Rhea" id="RHEA:19397"/>
        <dbReference type="ChEBI" id="CHEBI:10986"/>
        <dbReference type="ChEBI" id="CHEBI:15378"/>
        <dbReference type="ChEBI" id="CHEBI:33019"/>
        <dbReference type="ChEBI" id="CHEBI:35235"/>
        <dbReference type="ChEBI" id="CHEBI:37563"/>
        <dbReference type="ChEBI" id="CHEBI:59458"/>
        <dbReference type="ChEBI" id="CHEBI:60377"/>
        <dbReference type="EC" id="6.3.2.5"/>
    </reaction>
</comment>
<feature type="region of interest" description="Phosphopantothenate--cysteine ligase" evidence="3">
    <location>
        <begin position="218"/>
        <end position="425"/>
    </location>
</feature>
<feature type="binding site" evidence="3">
    <location>
        <position position="350"/>
    </location>
    <ligand>
        <name>CTP</name>
        <dbReference type="ChEBI" id="CHEBI:37563"/>
    </ligand>
</feature>
<comment type="catalytic activity">
    <reaction evidence="3 4">
        <text>N-[(R)-4-phosphopantothenoyl]-L-cysteine + H(+) = (R)-4'-phosphopantetheine + CO2</text>
        <dbReference type="Rhea" id="RHEA:16793"/>
        <dbReference type="ChEBI" id="CHEBI:15378"/>
        <dbReference type="ChEBI" id="CHEBI:16526"/>
        <dbReference type="ChEBI" id="CHEBI:59458"/>
        <dbReference type="ChEBI" id="CHEBI:61723"/>
        <dbReference type="EC" id="4.1.1.36"/>
    </reaction>
</comment>
<comment type="similarity">
    <text evidence="3 4">In the C-terminal section; belongs to the PPC synthetase family.</text>
</comment>
<evidence type="ECO:0000313" key="8">
    <source>
        <dbReference type="Proteomes" id="UP001164392"/>
    </source>
</evidence>
<comment type="cofactor">
    <cofactor evidence="3">
        <name>FMN</name>
        <dbReference type="ChEBI" id="CHEBI:58210"/>
    </cofactor>
    <text evidence="3">Binds 1 FMN per subunit.</text>
</comment>
<organism evidence="7 8">
    <name type="scientific">Xanthomonas sacchari</name>
    <dbReference type="NCBI Taxonomy" id="56458"/>
    <lineage>
        <taxon>Bacteria</taxon>
        <taxon>Pseudomonadati</taxon>
        <taxon>Pseudomonadota</taxon>
        <taxon>Gammaproteobacteria</taxon>
        <taxon>Lysobacterales</taxon>
        <taxon>Lysobacteraceae</taxon>
        <taxon>Xanthomonas</taxon>
    </lineage>
</organism>
<keyword evidence="3" id="KW-0460">Magnesium</keyword>
<reference evidence="7" key="1">
    <citation type="submission" date="2022-06" db="EMBL/GenBank/DDBJ databases">
        <title>Dynamics of rice microbiomes reveals core vertical transmitted seed endophytes.</title>
        <authorList>
            <person name="Liao K."/>
            <person name="Zhang X."/>
        </authorList>
    </citation>
    <scope>NUCLEOTIDE SEQUENCE</scope>
    <source>
        <strain evidence="7">JR3-14</strain>
    </source>
</reference>
<comment type="function">
    <text evidence="4">Catalyzes two steps in the biosynthesis of coenzyme A. In the first step cysteine is conjugated to 4'-phosphopantothenate to form 4-phosphopantothenoylcysteine, in the latter compound is decarboxylated to form 4'-phosphopantotheine.</text>
</comment>
<dbReference type="InterPro" id="IPR003382">
    <property type="entry name" value="Flavoprotein"/>
</dbReference>
<dbReference type="Pfam" id="PF02441">
    <property type="entry name" value="Flavoprotein"/>
    <property type="match status" value="1"/>
</dbReference>
<keyword evidence="3 4" id="KW-0436">Ligase</keyword>
<dbReference type="SUPFAM" id="SSF102645">
    <property type="entry name" value="CoaB-like"/>
    <property type="match status" value="1"/>
</dbReference>
<feature type="region of interest" description="Phosphopantothenoylcysteine decarboxylase" evidence="3">
    <location>
        <begin position="1"/>
        <end position="217"/>
    </location>
</feature>
<evidence type="ECO:0000313" key="7">
    <source>
        <dbReference type="EMBL" id="UYK89322.1"/>
    </source>
</evidence>
<dbReference type="Pfam" id="PF04127">
    <property type="entry name" value="DFP"/>
    <property type="match status" value="1"/>
</dbReference>
<dbReference type="InterPro" id="IPR035929">
    <property type="entry name" value="CoaB-like_sf"/>
</dbReference>
<feature type="binding site" evidence="3">
    <location>
        <position position="368"/>
    </location>
    <ligand>
        <name>CTP</name>
        <dbReference type="ChEBI" id="CHEBI:37563"/>
    </ligand>
</feature>
<name>A0AA46Y985_9XANT</name>
<dbReference type="Gene3D" id="3.40.50.10300">
    <property type="entry name" value="CoaB-like"/>
    <property type="match status" value="1"/>
</dbReference>
<dbReference type="GO" id="GO:0046872">
    <property type="term" value="F:metal ion binding"/>
    <property type="evidence" value="ECO:0007669"/>
    <property type="project" value="UniProtKB-KW"/>
</dbReference>
<comment type="similarity">
    <text evidence="3 4">In the N-terminal section; belongs to the HFCD (homo-oligomeric flavin containing Cys decarboxylase) superfamily.</text>
</comment>
<evidence type="ECO:0000259" key="6">
    <source>
        <dbReference type="Pfam" id="PF04127"/>
    </source>
</evidence>
<dbReference type="GO" id="GO:0004633">
    <property type="term" value="F:phosphopantothenoylcysteine decarboxylase activity"/>
    <property type="evidence" value="ECO:0007669"/>
    <property type="project" value="UniProtKB-UniRule"/>
</dbReference>
<dbReference type="GO" id="GO:0015941">
    <property type="term" value="P:pantothenate catabolic process"/>
    <property type="evidence" value="ECO:0007669"/>
    <property type="project" value="InterPro"/>
</dbReference>
<comment type="pathway">
    <text evidence="3 4">Cofactor biosynthesis; coenzyme A biosynthesis; CoA from (R)-pantothenate: step 3/5.</text>
</comment>
<gene>
    <name evidence="3 7" type="primary">coaBC</name>
    <name evidence="7" type="ORF">NG824_02360</name>
</gene>
<dbReference type="InterPro" id="IPR007085">
    <property type="entry name" value="DNA/pantothenate-metab_flavo_C"/>
</dbReference>
<evidence type="ECO:0000256" key="4">
    <source>
        <dbReference type="RuleBase" id="RU364078"/>
    </source>
</evidence>
<dbReference type="PANTHER" id="PTHR14359:SF6">
    <property type="entry name" value="PHOSPHOPANTOTHENOYLCYSTEINE DECARBOXYLASE"/>
    <property type="match status" value="1"/>
</dbReference>
<comment type="function">
    <text evidence="3">Catalyzes two sequential steps in the biosynthesis of coenzyme A. In the first step cysteine is conjugated to 4'-phosphopantothenate to form 4-phosphopantothenoylcysteine. In the second step the latter compound is decarboxylated to form 4'-phosphopantotheine.</text>
</comment>
<feature type="binding site" evidence="3">
    <location>
        <position position="315"/>
    </location>
    <ligand>
        <name>CTP</name>
        <dbReference type="ChEBI" id="CHEBI:37563"/>
    </ligand>
</feature>
<dbReference type="Gene3D" id="3.40.50.1950">
    <property type="entry name" value="Flavin prenyltransferase-like"/>
    <property type="match status" value="1"/>
</dbReference>
<evidence type="ECO:0000256" key="3">
    <source>
        <dbReference type="HAMAP-Rule" id="MF_02225"/>
    </source>
</evidence>
<feature type="binding site" evidence="3">
    <location>
        <begin position="331"/>
        <end position="334"/>
    </location>
    <ligand>
        <name>CTP</name>
        <dbReference type="ChEBI" id="CHEBI:37563"/>
    </ligand>
</feature>
<dbReference type="EC" id="6.3.2.5" evidence="3"/>
<dbReference type="Proteomes" id="UP001164392">
    <property type="component" value="Chromosome"/>
</dbReference>
<evidence type="ECO:0000256" key="2">
    <source>
        <dbReference type="ARBA" id="ARBA00023239"/>
    </source>
</evidence>
<dbReference type="InterPro" id="IPR036551">
    <property type="entry name" value="Flavin_trans-like"/>
</dbReference>
<keyword evidence="3 4" id="KW-0288">FMN</keyword>
<keyword evidence="3" id="KW-0479">Metal-binding</keyword>